<dbReference type="SMART" id="SM01100">
    <property type="entry name" value="CRAL_TRIO_N"/>
    <property type="match status" value="1"/>
</dbReference>
<dbReference type="Pfam" id="PF03765">
    <property type="entry name" value="CRAL_TRIO_N"/>
    <property type="match status" value="1"/>
</dbReference>
<sequence length="256" mass="29938">MEKNHEMSITHMRQSLDKLGFVTQEYNDATLLRFLVARSMDIEKATKMFVEWKNWRDEFVPLGFIPDSEIPDELGDEKIYLQGPSKIGQHPVMVIKGNKHLPSKDQLQFKSNYLFSLFQFVVHLLDKTIASSFKDGKEVGNEKLIVVMDLEKISYKNVDARGLIIGFQFLQAYYPERLAKLYILSMPWFFVRVWKMISYFLEKATLEKVIIVNNEEQRQDFVKQIGEDMLTEDYGGRAKLVLVQDVTLNHFPARND</sequence>
<dbReference type="SUPFAM" id="SSF52087">
    <property type="entry name" value="CRAL/TRIO domain"/>
    <property type="match status" value="1"/>
</dbReference>
<dbReference type="SUPFAM" id="SSF46938">
    <property type="entry name" value="CRAL/TRIO N-terminal domain"/>
    <property type="match status" value="1"/>
</dbReference>
<gene>
    <name evidence="2" type="ORF">MKW94_029268</name>
</gene>
<comment type="caution">
    <text evidence="2">The sequence shown here is derived from an EMBL/GenBank/DDBJ whole genome shotgun (WGS) entry which is preliminary data.</text>
</comment>
<dbReference type="PROSITE" id="PS50191">
    <property type="entry name" value="CRAL_TRIO"/>
    <property type="match status" value="1"/>
</dbReference>
<dbReference type="PANTHER" id="PTHR46277">
    <property type="entry name" value="OS03G0850700 PROTEIN"/>
    <property type="match status" value="1"/>
</dbReference>
<dbReference type="EMBL" id="JAJJMA010084746">
    <property type="protein sequence ID" value="MCL7028915.1"/>
    <property type="molecule type" value="Genomic_DNA"/>
</dbReference>
<dbReference type="InterPro" id="IPR001251">
    <property type="entry name" value="CRAL-TRIO_dom"/>
</dbReference>
<organism evidence="2 3">
    <name type="scientific">Papaver nudicaule</name>
    <name type="common">Iceland poppy</name>
    <dbReference type="NCBI Taxonomy" id="74823"/>
    <lineage>
        <taxon>Eukaryota</taxon>
        <taxon>Viridiplantae</taxon>
        <taxon>Streptophyta</taxon>
        <taxon>Embryophyta</taxon>
        <taxon>Tracheophyta</taxon>
        <taxon>Spermatophyta</taxon>
        <taxon>Magnoliopsida</taxon>
        <taxon>Ranunculales</taxon>
        <taxon>Papaveraceae</taxon>
        <taxon>Papaveroideae</taxon>
        <taxon>Papaver</taxon>
    </lineage>
</organism>
<dbReference type="SMART" id="SM00516">
    <property type="entry name" value="SEC14"/>
    <property type="match status" value="1"/>
</dbReference>
<dbReference type="Gene3D" id="3.40.525.10">
    <property type="entry name" value="CRAL-TRIO lipid binding domain"/>
    <property type="match status" value="1"/>
</dbReference>
<reference evidence="2" key="1">
    <citation type="submission" date="2022-03" db="EMBL/GenBank/DDBJ databases">
        <title>A functionally conserved STORR gene fusion in Papaver species that diverged 16.8 million years ago.</title>
        <authorList>
            <person name="Catania T."/>
        </authorList>
    </citation>
    <scope>NUCLEOTIDE SEQUENCE</scope>
    <source>
        <strain evidence="2">S-191538</strain>
    </source>
</reference>
<dbReference type="CDD" id="cd00170">
    <property type="entry name" value="SEC14"/>
    <property type="match status" value="1"/>
</dbReference>
<accession>A0AA41S4S1</accession>
<keyword evidence="3" id="KW-1185">Reference proteome</keyword>
<evidence type="ECO:0000313" key="3">
    <source>
        <dbReference type="Proteomes" id="UP001177140"/>
    </source>
</evidence>
<dbReference type="InterPro" id="IPR036865">
    <property type="entry name" value="CRAL-TRIO_dom_sf"/>
</dbReference>
<dbReference type="InterPro" id="IPR011074">
    <property type="entry name" value="CRAL/TRIO_N_dom"/>
</dbReference>
<dbReference type="Pfam" id="PF00650">
    <property type="entry name" value="CRAL_TRIO"/>
    <property type="match status" value="1"/>
</dbReference>
<dbReference type="PANTHER" id="PTHR46277:SF7">
    <property type="entry name" value="CRAL-TRIO DOMAIN-CONTAINING PROTEIN"/>
    <property type="match status" value="1"/>
</dbReference>
<protein>
    <recommendedName>
        <fullName evidence="1">CRAL-TRIO domain-containing protein</fullName>
    </recommendedName>
</protein>
<dbReference type="AlphaFoldDB" id="A0AA41S4S1"/>
<evidence type="ECO:0000313" key="2">
    <source>
        <dbReference type="EMBL" id="MCL7028915.1"/>
    </source>
</evidence>
<evidence type="ECO:0000259" key="1">
    <source>
        <dbReference type="PROSITE" id="PS50191"/>
    </source>
</evidence>
<name>A0AA41S4S1_PAPNU</name>
<feature type="domain" description="CRAL-TRIO" evidence="1">
    <location>
        <begin position="67"/>
        <end position="242"/>
    </location>
</feature>
<proteinExistence type="predicted"/>
<dbReference type="Proteomes" id="UP001177140">
    <property type="component" value="Unassembled WGS sequence"/>
</dbReference>
<dbReference type="InterPro" id="IPR036273">
    <property type="entry name" value="CRAL/TRIO_N_dom_sf"/>
</dbReference>